<organism evidence="4">
    <name type="scientific">marine sediment metagenome</name>
    <dbReference type="NCBI Taxonomy" id="412755"/>
    <lineage>
        <taxon>unclassified sequences</taxon>
        <taxon>metagenomes</taxon>
        <taxon>ecological metagenomes</taxon>
    </lineage>
</organism>
<dbReference type="Gene3D" id="3.40.109.10">
    <property type="entry name" value="NADH Oxidase"/>
    <property type="match status" value="1"/>
</dbReference>
<dbReference type="AlphaFoldDB" id="X1F932"/>
<name>X1F932_9ZZZZ</name>
<dbReference type="InterPro" id="IPR000415">
    <property type="entry name" value="Nitroreductase-like"/>
</dbReference>
<reference evidence="4" key="1">
    <citation type="journal article" date="2014" name="Front. Microbiol.">
        <title>High frequency of phylogenetically diverse reductive dehalogenase-homologous genes in deep subseafloor sedimentary metagenomes.</title>
        <authorList>
            <person name="Kawai M."/>
            <person name="Futagami T."/>
            <person name="Toyoda A."/>
            <person name="Takaki Y."/>
            <person name="Nishi S."/>
            <person name="Hori S."/>
            <person name="Arai W."/>
            <person name="Tsubouchi T."/>
            <person name="Morono Y."/>
            <person name="Uchiyama I."/>
            <person name="Ito T."/>
            <person name="Fujiyama A."/>
            <person name="Inagaki F."/>
            <person name="Takami H."/>
        </authorList>
    </citation>
    <scope>NUCLEOTIDE SEQUENCE</scope>
    <source>
        <strain evidence="4">Expedition CK06-06</strain>
    </source>
</reference>
<feature type="non-terminal residue" evidence="4">
    <location>
        <position position="121"/>
    </location>
</feature>
<evidence type="ECO:0000313" key="4">
    <source>
        <dbReference type="EMBL" id="GAH25909.1"/>
    </source>
</evidence>
<gene>
    <name evidence="4" type="ORF">S03H2_00268</name>
</gene>
<protein>
    <recommendedName>
        <fullName evidence="3">Nitroreductase domain-containing protein</fullName>
    </recommendedName>
</protein>
<evidence type="ECO:0000256" key="1">
    <source>
        <dbReference type="ARBA" id="ARBA00007118"/>
    </source>
</evidence>
<comment type="similarity">
    <text evidence="1">Belongs to the nitroreductase family.</text>
</comment>
<evidence type="ECO:0000256" key="2">
    <source>
        <dbReference type="ARBA" id="ARBA00023002"/>
    </source>
</evidence>
<proteinExistence type="inferred from homology"/>
<dbReference type="Pfam" id="PF00881">
    <property type="entry name" value="Nitroreductase"/>
    <property type="match status" value="2"/>
</dbReference>
<dbReference type="SUPFAM" id="SSF55469">
    <property type="entry name" value="FMN-dependent nitroreductase-like"/>
    <property type="match status" value="1"/>
</dbReference>
<dbReference type="PANTHER" id="PTHR43673">
    <property type="entry name" value="NAD(P)H NITROREDUCTASE YDGI-RELATED"/>
    <property type="match status" value="1"/>
</dbReference>
<accession>X1F932</accession>
<evidence type="ECO:0000259" key="3">
    <source>
        <dbReference type="Pfam" id="PF00881"/>
    </source>
</evidence>
<dbReference type="GO" id="GO:0016491">
    <property type="term" value="F:oxidoreductase activity"/>
    <property type="evidence" value="ECO:0007669"/>
    <property type="project" value="UniProtKB-KW"/>
</dbReference>
<comment type="caution">
    <text evidence="4">The sequence shown here is derived from an EMBL/GenBank/DDBJ whole genome shotgun (WGS) entry which is preliminary data.</text>
</comment>
<feature type="domain" description="Nitroreductase" evidence="3">
    <location>
        <begin position="4"/>
        <end position="59"/>
    </location>
</feature>
<dbReference type="InterPro" id="IPR029479">
    <property type="entry name" value="Nitroreductase"/>
</dbReference>
<dbReference type="PANTHER" id="PTHR43673:SF10">
    <property type="entry name" value="NADH DEHYDROGENASE_NAD(P)H NITROREDUCTASE XCC3605-RELATED"/>
    <property type="match status" value="1"/>
</dbReference>
<dbReference type="EMBL" id="BARU01000035">
    <property type="protein sequence ID" value="GAH25909.1"/>
    <property type="molecule type" value="Genomic_DNA"/>
</dbReference>
<feature type="domain" description="Nitroreductase" evidence="3">
    <location>
        <begin position="60"/>
        <end position="121"/>
    </location>
</feature>
<keyword evidence="2" id="KW-0560">Oxidoreductase</keyword>
<sequence>MDLIEKRKSIRSYKHQDVEEEKLNYILQAFRKAPSAKNLQPWKLIIVKDKKKISDLSIACNNQTFLSEAPILIVACAKEDEAYGVMGGYMNSYPIDIALALEHLILAATEKGLGTCWIGAF</sequence>